<keyword evidence="1" id="KW-0472">Membrane</keyword>
<dbReference type="AlphaFoldDB" id="A0A1N6WNL1"/>
<reference evidence="4 5" key="1">
    <citation type="submission" date="2020-08" db="EMBL/GenBank/DDBJ databases">
        <title>Genomic Encyclopedia of Type Strains, Phase IV (KMG-V): Genome sequencing to study the core and pangenomes of soil and plant-associated prokaryotes.</title>
        <authorList>
            <person name="Whitman W."/>
        </authorList>
    </citation>
    <scope>NUCLEOTIDE SEQUENCE [LARGE SCALE GENOMIC DNA]</scope>
    <source>
        <strain evidence="2 4">ANJLi2</strain>
        <strain evidence="3 5">MP601</strain>
    </source>
</reference>
<organism evidence="3 5">
    <name type="scientific">Mucilaginibacter lappiensis</name>
    <dbReference type="NCBI Taxonomy" id="354630"/>
    <lineage>
        <taxon>Bacteria</taxon>
        <taxon>Pseudomonadati</taxon>
        <taxon>Bacteroidota</taxon>
        <taxon>Sphingobacteriia</taxon>
        <taxon>Sphingobacteriales</taxon>
        <taxon>Sphingobacteriaceae</taxon>
        <taxon>Mucilaginibacter</taxon>
    </lineage>
</organism>
<evidence type="ECO:0000313" key="3">
    <source>
        <dbReference type="EMBL" id="MBB6127769.1"/>
    </source>
</evidence>
<protein>
    <submittedName>
        <fullName evidence="3">Uncharacterized protein</fullName>
    </submittedName>
</protein>
<gene>
    <name evidence="3" type="ORF">HDF22_001877</name>
    <name evidence="2" type="ORF">HDF23_002279</name>
</gene>
<dbReference type="EMBL" id="JACHCA010000004">
    <property type="protein sequence ID" value="MBB6127769.1"/>
    <property type="molecule type" value="Genomic_DNA"/>
</dbReference>
<dbReference type="EMBL" id="JACHCB010000004">
    <property type="protein sequence ID" value="MBB6109532.1"/>
    <property type="molecule type" value="Genomic_DNA"/>
</dbReference>
<comment type="caution">
    <text evidence="3">The sequence shown here is derived from an EMBL/GenBank/DDBJ whole genome shotgun (WGS) entry which is preliminary data.</text>
</comment>
<sequence>MLLNSPSYKVNLGVKQLSTNYSNHKAGFTIAESVLLYGIFFLLVTKKGEEYEGKLTCQKIS</sequence>
<dbReference type="Proteomes" id="UP000548326">
    <property type="component" value="Unassembled WGS sequence"/>
</dbReference>
<evidence type="ECO:0000313" key="4">
    <source>
        <dbReference type="Proteomes" id="UP000541583"/>
    </source>
</evidence>
<evidence type="ECO:0000313" key="5">
    <source>
        <dbReference type="Proteomes" id="UP000548326"/>
    </source>
</evidence>
<name>A0A1N6WNL1_9SPHI</name>
<keyword evidence="1" id="KW-1133">Transmembrane helix</keyword>
<evidence type="ECO:0000313" key="2">
    <source>
        <dbReference type="EMBL" id="MBB6109532.1"/>
    </source>
</evidence>
<accession>A0A1N6WNL1</accession>
<feature type="transmembrane region" description="Helical" evidence="1">
    <location>
        <begin position="26"/>
        <end position="44"/>
    </location>
</feature>
<evidence type="ECO:0000256" key="1">
    <source>
        <dbReference type="SAM" id="Phobius"/>
    </source>
</evidence>
<keyword evidence="1" id="KW-0812">Transmembrane</keyword>
<dbReference type="Proteomes" id="UP000541583">
    <property type="component" value="Unassembled WGS sequence"/>
</dbReference>
<dbReference type="STRING" id="354630.SAMN05421821_10456"/>
<keyword evidence="4" id="KW-1185">Reference proteome</keyword>
<proteinExistence type="predicted"/>